<gene>
    <name evidence="2" type="ORF">GYMLUDRAFT_61782</name>
</gene>
<dbReference type="AlphaFoldDB" id="A0A0D0BNV9"/>
<name>A0A0D0BNV9_9AGAR</name>
<evidence type="ECO:0000256" key="1">
    <source>
        <dbReference type="SAM" id="MobiDB-lite"/>
    </source>
</evidence>
<keyword evidence="3" id="KW-1185">Reference proteome</keyword>
<evidence type="ECO:0000313" key="3">
    <source>
        <dbReference type="Proteomes" id="UP000053593"/>
    </source>
</evidence>
<accession>A0A0D0BNV9</accession>
<reference evidence="2 3" key="1">
    <citation type="submission" date="2014-04" db="EMBL/GenBank/DDBJ databases">
        <title>Evolutionary Origins and Diversification of the Mycorrhizal Mutualists.</title>
        <authorList>
            <consortium name="DOE Joint Genome Institute"/>
            <consortium name="Mycorrhizal Genomics Consortium"/>
            <person name="Kohler A."/>
            <person name="Kuo A."/>
            <person name="Nagy L.G."/>
            <person name="Floudas D."/>
            <person name="Copeland A."/>
            <person name="Barry K.W."/>
            <person name="Cichocki N."/>
            <person name="Veneault-Fourrey C."/>
            <person name="LaButti K."/>
            <person name="Lindquist E.A."/>
            <person name="Lipzen A."/>
            <person name="Lundell T."/>
            <person name="Morin E."/>
            <person name="Murat C."/>
            <person name="Riley R."/>
            <person name="Ohm R."/>
            <person name="Sun H."/>
            <person name="Tunlid A."/>
            <person name="Henrissat B."/>
            <person name="Grigoriev I.V."/>
            <person name="Hibbett D.S."/>
            <person name="Martin F."/>
        </authorList>
    </citation>
    <scope>NUCLEOTIDE SEQUENCE [LARGE SCALE GENOMIC DNA]</scope>
    <source>
        <strain evidence="2 3">FD-317 M1</strain>
    </source>
</reference>
<feature type="compositionally biased region" description="Gly residues" evidence="1">
    <location>
        <begin position="104"/>
        <end position="113"/>
    </location>
</feature>
<dbReference type="HOGENOM" id="CLU_1686807_0_0_1"/>
<sequence length="156" mass="16575">MILKQYLWQLSVSGLALVPVERIKLDSIPVIVFFEYTIVIQLCKCPAAYSTLGLPKLSKVAANAISVIVYGNYTGSEVVPPQTYNYNTLNAFAVKMNQAVAGSGDNGADGPPGGDSDKASSVRGEQKGDDKADSGIKQGEKQNEDEIETSGSSKNL</sequence>
<proteinExistence type="predicted"/>
<dbReference type="Proteomes" id="UP000053593">
    <property type="component" value="Unassembled WGS sequence"/>
</dbReference>
<protein>
    <submittedName>
        <fullName evidence="2">Uncharacterized protein</fullName>
    </submittedName>
</protein>
<dbReference type="EMBL" id="KN834795">
    <property type="protein sequence ID" value="KIK56716.1"/>
    <property type="molecule type" value="Genomic_DNA"/>
</dbReference>
<feature type="compositionally biased region" description="Basic and acidic residues" evidence="1">
    <location>
        <begin position="115"/>
        <end position="144"/>
    </location>
</feature>
<organism evidence="2 3">
    <name type="scientific">Collybiopsis luxurians FD-317 M1</name>
    <dbReference type="NCBI Taxonomy" id="944289"/>
    <lineage>
        <taxon>Eukaryota</taxon>
        <taxon>Fungi</taxon>
        <taxon>Dikarya</taxon>
        <taxon>Basidiomycota</taxon>
        <taxon>Agaricomycotina</taxon>
        <taxon>Agaricomycetes</taxon>
        <taxon>Agaricomycetidae</taxon>
        <taxon>Agaricales</taxon>
        <taxon>Marasmiineae</taxon>
        <taxon>Omphalotaceae</taxon>
        <taxon>Collybiopsis</taxon>
        <taxon>Collybiopsis luxurians</taxon>
    </lineage>
</organism>
<feature type="region of interest" description="Disordered" evidence="1">
    <location>
        <begin position="103"/>
        <end position="156"/>
    </location>
</feature>
<evidence type="ECO:0000313" key="2">
    <source>
        <dbReference type="EMBL" id="KIK56716.1"/>
    </source>
</evidence>